<dbReference type="EMBL" id="FWXV01000020">
    <property type="protein sequence ID" value="SMD27151.1"/>
    <property type="molecule type" value="Genomic_DNA"/>
</dbReference>
<dbReference type="PROSITE" id="PS50043">
    <property type="entry name" value="HTH_LUXR_2"/>
    <property type="match status" value="1"/>
</dbReference>
<dbReference type="OrthoDB" id="3197423at2"/>
<gene>
    <name evidence="5" type="ORF">SAMN05661093_10748</name>
</gene>
<keyword evidence="1" id="KW-0805">Transcription regulation</keyword>
<dbReference type="GO" id="GO:0006355">
    <property type="term" value="P:regulation of DNA-templated transcription"/>
    <property type="evidence" value="ECO:0007669"/>
    <property type="project" value="InterPro"/>
</dbReference>
<dbReference type="InterPro" id="IPR041664">
    <property type="entry name" value="AAA_16"/>
</dbReference>
<dbReference type="Pfam" id="PF00196">
    <property type="entry name" value="GerE"/>
    <property type="match status" value="1"/>
</dbReference>
<dbReference type="PRINTS" id="PR00038">
    <property type="entry name" value="HTHLUXR"/>
</dbReference>
<dbReference type="Gene3D" id="3.40.50.300">
    <property type="entry name" value="P-loop containing nucleotide triphosphate hydrolases"/>
    <property type="match status" value="1"/>
</dbReference>
<dbReference type="CDD" id="cd06170">
    <property type="entry name" value="LuxR_C_like"/>
    <property type="match status" value="1"/>
</dbReference>
<dbReference type="Pfam" id="PF13191">
    <property type="entry name" value="AAA_16"/>
    <property type="match status" value="1"/>
</dbReference>
<evidence type="ECO:0000259" key="4">
    <source>
        <dbReference type="PROSITE" id="PS50043"/>
    </source>
</evidence>
<evidence type="ECO:0000256" key="1">
    <source>
        <dbReference type="ARBA" id="ARBA00023015"/>
    </source>
</evidence>
<dbReference type="InterPro" id="IPR000792">
    <property type="entry name" value="Tscrpt_reg_LuxR_C"/>
</dbReference>
<dbReference type="PROSITE" id="PS00622">
    <property type="entry name" value="HTH_LUXR_1"/>
    <property type="match status" value="1"/>
</dbReference>
<dbReference type="SUPFAM" id="SSF52540">
    <property type="entry name" value="P-loop containing nucleoside triphosphate hydrolases"/>
    <property type="match status" value="1"/>
</dbReference>
<dbReference type="RefSeq" id="WP_160097385.1">
    <property type="nucleotide sequence ID" value="NZ_FWXV01000020.1"/>
</dbReference>
<protein>
    <submittedName>
        <fullName evidence="5">ATP-, maltotriose-and DNA-dependent transcriptional regulator MalT</fullName>
    </submittedName>
</protein>
<dbReference type="Proteomes" id="UP000192674">
    <property type="component" value="Unassembled WGS sequence"/>
</dbReference>
<dbReference type="AlphaFoldDB" id="A0A1Y5YBJ8"/>
<accession>A0A1Y5YBJ8</accession>
<dbReference type="PANTHER" id="PTHR44688">
    <property type="entry name" value="DNA-BINDING TRANSCRIPTIONAL ACTIVATOR DEVR_DOSR"/>
    <property type="match status" value="1"/>
</dbReference>
<sequence>MHRSWPFVGRREELALVRATLRDPRVSGLVLAGEAGVGKSRLVREAVQELDERRYAAQVLLAGRAVADVPFGAVAYLLPAQLADVDPRLNVHRWVADQLVATAGERRLVLAVDDAHHLDLATAAVVAQLARSSAAFVLATVRNSEPAPEPVTALWKDEVVERADIDALNRDEIGRVLEAALRGPVEKGTRERLAALCQGNVLLLREVVIAAEESGALTDEHGIWRWSGTVAVTPRLVELVTNRIGSLDDEERHALEVAAFGEPLGVDIAAKLAGLELAERLEDKGLIVVGPDRRRTNVRLAHPLYGEVVRAGCPVLRARRIQQQLAEAVESTGARRRGDVLRVCVWRLESRTASDPDRLLAAGRQAWAAHDIGLACRIGRAALDAGGGVSAALLLSEVLNWAEQYEEAESVLSSVATQPMTDQQRMDYVTGRVQNLSFGLQRLAEADALLAVEQTKISDPAIRRQMSSYVANHRFWAGDCAEALCRSQELIKQPAVTPAAEATVWADAALSLSHSGRSDDAIAAIRRADETSEAWIHDLPLVRLILDTARHYANLFAGRLAEAERAASDVYQGTWDMAVAASELQYAHVARFRGQIHQAAHRSRAGAALGAWPSFLLRSACLGELAHATALGGNAADASKFLAQADELWSPALRPFQYWVDLARPWVSAAAGRIDEAISLALRIAASARRRGFVGIEVLALHDVVRLGEADLVTRRLSTLEAHGQLVRICAEHARAGEGPALDRVSKRFEELGMILHAAEASAQAATAHRYTRDQQRATMRALALAGRCDGARTPALRALHPPNLTKREREVAQLAATGFTTTAIADRLVLSPRTVENHLHRVFAKLHITSRAQLKDILPD</sequence>
<evidence type="ECO:0000313" key="5">
    <source>
        <dbReference type="EMBL" id="SMD27151.1"/>
    </source>
</evidence>
<keyword evidence="3" id="KW-0804">Transcription</keyword>
<dbReference type="Gene3D" id="1.10.10.10">
    <property type="entry name" value="Winged helix-like DNA-binding domain superfamily/Winged helix DNA-binding domain"/>
    <property type="match status" value="1"/>
</dbReference>
<evidence type="ECO:0000313" key="6">
    <source>
        <dbReference type="Proteomes" id="UP000192674"/>
    </source>
</evidence>
<feature type="domain" description="HTH luxR-type" evidence="4">
    <location>
        <begin position="798"/>
        <end position="861"/>
    </location>
</feature>
<keyword evidence="2" id="KW-0238">DNA-binding</keyword>
<dbReference type="SUPFAM" id="SSF46894">
    <property type="entry name" value="C-terminal effector domain of the bipartite response regulators"/>
    <property type="match status" value="1"/>
</dbReference>
<organism evidence="5 6">
    <name type="scientific">Kibdelosporangium aridum</name>
    <dbReference type="NCBI Taxonomy" id="2030"/>
    <lineage>
        <taxon>Bacteria</taxon>
        <taxon>Bacillati</taxon>
        <taxon>Actinomycetota</taxon>
        <taxon>Actinomycetes</taxon>
        <taxon>Pseudonocardiales</taxon>
        <taxon>Pseudonocardiaceae</taxon>
        <taxon>Kibdelosporangium</taxon>
    </lineage>
</organism>
<evidence type="ECO:0000256" key="3">
    <source>
        <dbReference type="ARBA" id="ARBA00023163"/>
    </source>
</evidence>
<dbReference type="GO" id="GO:0003677">
    <property type="term" value="F:DNA binding"/>
    <property type="evidence" value="ECO:0007669"/>
    <property type="project" value="UniProtKB-KW"/>
</dbReference>
<keyword evidence="6" id="KW-1185">Reference proteome</keyword>
<dbReference type="SMART" id="SM00421">
    <property type="entry name" value="HTH_LUXR"/>
    <property type="match status" value="1"/>
</dbReference>
<reference evidence="5 6" key="1">
    <citation type="submission" date="2017-04" db="EMBL/GenBank/DDBJ databases">
        <authorList>
            <person name="Afonso C.L."/>
            <person name="Miller P.J."/>
            <person name="Scott M.A."/>
            <person name="Spackman E."/>
            <person name="Goraichik I."/>
            <person name="Dimitrov K.M."/>
            <person name="Suarez D.L."/>
            <person name="Swayne D.E."/>
        </authorList>
    </citation>
    <scope>NUCLEOTIDE SEQUENCE [LARGE SCALE GENOMIC DNA]</scope>
    <source>
        <strain evidence="5 6">DSM 43828</strain>
    </source>
</reference>
<dbReference type="InterPro" id="IPR027417">
    <property type="entry name" value="P-loop_NTPase"/>
</dbReference>
<name>A0A1Y5YBJ8_KIBAR</name>
<dbReference type="InterPro" id="IPR036388">
    <property type="entry name" value="WH-like_DNA-bd_sf"/>
</dbReference>
<dbReference type="PANTHER" id="PTHR44688:SF16">
    <property type="entry name" value="DNA-BINDING TRANSCRIPTIONAL ACTIVATOR DEVR_DOSR"/>
    <property type="match status" value="1"/>
</dbReference>
<proteinExistence type="predicted"/>
<dbReference type="InterPro" id="IPR016032">
    <property type="entry name" value="Sig_transdc_resp-reg_C-effctor"/>
</dbReference>
<evidence type="ECO:0000256" key="2">
    <source>
        <dbReference type="ARBA" id="ARBA00023125"/>
    </source>
</evidence>